<feature type="domain" description="Ig-like" evidence="4">
    <location>
        <begin position="34"/>
        <end position="136"/>
    </location>
</feature>
<proteinExistence type="predicted"/>
<name>A0A8C4SDN5_ERPCA</name>
<evidence type="ECO:0000256" key="3">
    <source>
        <dbReference type="SAM" id="Phobius"/>
    </source>
</evidence>
<evidence type="ECO:0000313" key="6">
    <source>
        <dbReference type="Proteomes" id="UP000694620"/>
    </source>
</evidence>
<dbReference type="SMART" id="SM00409">
    <property type="entry name" value="IG"/>
    <property type="match status" value="1"/>
</dbReference>
<reference evidence="5" key="3">
    <citation type="submission" date="2025-09" db="UniProtKB">
        <authorList>
            <consortium name="Ensembl"/>
        </authorList>
    </citation>
    <scope>IDENTIFICATION</scope>
</reference>
<organism evidence="5 6">
    <name type="scientific">Erpetoichthys calabaricus</name>
    <name type="common">Rope fish</name>
    <name type="synonym">Calamoichthys calabaricus</name>
    <dbReference type="NCBI Taxonomy" id="27687"/>
    <lineage>
        <taxon>Eukaryota</taxon>
        <taxon>Metazoa</taxon>
        <taxon>Chordata</taxon>
        <taxon>Craniata</taxon>
        <taxon>Vertebrata</taxon>
        <taxon>Euteleostomi</taxon>
        <taxon>Actinopterygii</taxon>
        <taxon>Polypteriformes</taxon>
        <taxon>Polypteridae</taxon>
        <taxon>Erpetoichthys</taxon>
    </lineage>
</organism>
<reference evidence="5" key="1">
    <citation type="submission" date="2021-06" db="EMBL/GenBank/DDBJ databases">
        <authorList>
            <consortium name="Wellcome Sanger Institute Data Sharing"/>
        </authorList>
    </citation>
    <scope>NUCLEOTIDE SEQUENCE [LARGE SCALE GENOMIC DNA]</scope>
</reference>
<dbReference type="PANTHER" id="PTHR19971">
    <property type="entry name" value="SIGNAL-REGULATORY PROTEIN BETA"/>
    <property type="match status" value="1"/>
</dbReference>
<dbReference type="Gene3D" id="2.60.40.10">
    <property type="entry name" value="Immunoglobulins"/>
    <property type="match status" value="1"/>
</dbReference>
<evidence type="ECO:0000259" key="4">
    <source>
        <dbReference type="PROSITE" id="PS50835"/>
    </source>
</evidence>
<dbReference type="Proteomes" id="UP000694620">
    <property type="component" value="Chromosome 10"/>
</dbReference>
<dbReference type="SUPFAM" id="SSF48726">
    <property type="entry name" value="Immunoglobulin"/>
    <property type="match status" value="1"/>
</dbReference>
<accession>A0A8C4SDN5</accession>
<feature type="transmembrane region" description="Helical" evidence="3">
    <location>
        <begin position="12"/>
        <end position="34"/>
    </location>
</feature>
<dbReference type="Ensembl" id="ENSECRT00000016050.1">
    <property type="protein sequence ID" value="ENSECRP00000015771.1"/>
    <property type="gene ID" value="ENSECRG00000010525.1"/>
</dbReference>
<dbReference type="InterPro" id="IPR007110">
    <property type="entry name" value="Ig-like_dom"/>
</dbReference>
<dbReference type="InterPro" id="IPR051755">
    <property type="entry name" value="Ig-like_CS_Receptor"/>
</dbReference>
<keyword evidence="3" id="KW-0472">Membrane</keyword>
<sequence>METLLKVWKPLLYFIQMSLVLLLFLSHYVSFSLWQVKQFPESLAAQKDSEVILNCFVTGDTTPSKVKWLRQDIVKKTHIFSQRPEAHESNDPRMDWALKCHTINYALHITNITFTDTGTYYCVAYGGGDGRLHNISGKGTYLRVKGMHELHLESFSFHVYW</sequence>
<evidence type="ECO:0000313" key="5">
    <source>
        <dbReference type="Ensembl" id="ENSECRP00000015771.1"/>
    </source>
</evidence>
<dbReference type="InterPro" id="IPR013106">
    <property type="entry name" value="Ig_V-set"/>
</dbReference>
<evidence type="ECO:0000256" key="2">
    <source>
        <dbReference type="ARBA" id="ARBA00023180"/>
    </source>
</evidence>
<reference evidence="5" key="2">
    <citation type="submission" date="2025-08" db="UniProtKB">
        <authorList>
            <consortium name="Ensembl"/>
        </authorList>
    </citation>
    <scope>IDENTIFICATION</scope>
</reference>
<dbReference type="InterPro" id="IPR036179">
    <property type="entry name" value="Ig-like_dom_sf"/>
</dbReference>
<dbReference type="CDD" id="cd00099">
    <property type="entry name" value="IgV"/>
    <property type="match status" value="1"/>
</dbReference>
<dbReference type="InterPro" id="IPR003599">
    <property type="entry name" value="Ig_sub"/>
</dbReference>
<keyword evidence="1" id="KW-1015">Disulfide bond</keyword>
<dbReference type="GeneTree" id="ENSGT00940000173285"/>
<keyword evidence="2" id="KW-0325">Glycoprotein</keyword>
<keyword evidence="6" id="KW-1185">Reference proteome</keyword>
<protein>
    <recommendedName>
        <fullName evidence="4">Ig-like domain-containing protein</fullName>
    </recommendedName>
</protein>
<keyword evidence="3" id="KW-0812">Transmembrane</keyword>
<evidence type="ECO:0000256" key="1">
    <source>
        <dbReference type="ARBA" id="ARBA00023157"/>
    </source>
</evidence>
<dbReference type="AlphaFoldDB" id="A0A8C4SDN5"/>
<keyword evidence="3" id="KW-1133">Transmembrane helix</keyword>
<dbReference type="InterPro" id="IPR013783">
    <property type="entry name" value="Ig-like_fold"/>
</dbReference>
<dbReference type="Pfam" id="PF07686">
    <property type="entry name" value="V-set"/>
    <property type="match status" value="1"/>
</dbReference>
<dbReference type="PROSITE" id="PS50835">
    <property type="entry name" value="IG_LIKE"/>
    <property type="match status" value="1"/>
</dbReference>